<dbReference type="PANTHER" id="PTHR46322">
    <property type="entry name" value="PUROMYCIN-SENSITIVE AMINOPEPTIDASE"/>
    <property type="match status" value="1"/>
</dbReference>
<dbReference type="Pfam" id="PF17432">
    <property type="entry name" value="DUF3458_C"/>
    <property type="match status" value="1"/>
</dbReference>
<evidence type="ECO:0000313" key="5">
    <source>
        <dbReference type="Proteomes" id="UP001141253"/>
    </source>
</evidence>
<evidence type="ECO:0000259" key="2">
    <source>
        <dbReference type="Pfam" id="PF11940"/>
    </source>
</evidence>
<dbReference type="Gene3D" id="1.25.50.10">
    <property type="entry name" value="Peptidase M1, alanyl aminopeptidase, C-terminal domain"/>
    <property type="match status" value="2"/>
</dbReference>
<protein>
    <recommendedName>
        <fullName evidence="6">Aminopeptidase N</fullName>
    </recommendedName>
</protein>
<dbReference type="PANTHER" id="PTHR46322:SF1">
    <property type="entry name" value="PUROMYCIN-SENSITIVE AMINOPEPTIDASE"/>
    <property type="match status" value="1"/>
</dbReference>
<reference evidence="4" key="2">
    <citation type="journal article" date="2023" name="Int. J. Mol. Sci.">
        <title>De Novo Assembly and Annotation of 11 Diverse Shrub Willow (Salix) Genomes Reveals Novel Gene Organization in Sex-Linked Regions.</title>
        <authorList>
            <person name="Hyden B."/>
            <person name="Feng K."/>
            <person name="Yates T.B."/>
            <person name="Jawdy S."/>
            <person name="Cereghino C."/>
            <person name="Smart L.B."/>
            <person name="Muchero W."/>
        </authorList>
    </citation>
    <scope>NUCLEOTIDE SEQUENCE</scope>
    <source>
        <tissue evidence="4">Shoot tip</tissue>
    </source>
</reference>
<dbReference type="EMBL" id="JAPFFI010000005">
    <property type="protein sequence ID" value="KAJ6393659.1"/>
    <property type="molecule type" value="Genomic_DNA"/>
</dbReference>
<evidence type="ECO:0000313" key="4">
    <source>
        <dbReference type="EMBL" id="KAJ6393659.1"/>
    </source>
</evidence>
<dbReference type="InterPro" id="IPR012779">
    <property type="entry name" value="Peptidase_M1_pepN"/>
</dbReference>
<feature type="domain" description="Peptidase M1 alanyl aminopeptidase Ig-like fold" evidence="2">
    <location>
        <begin position="20"/>
        <end position="133"/>
    </location>
</feature>
<accession>A0ABQ9C424</accession>
<sequence>MRDANDTDFANFLLWYSQAGTPLVKVKSSYDAEAHTFTLKFSQEVPATPGQPVKEPMFIPVVLGLLDTNGKDMPLSSVYHDGALKSIASDSQPAYSTILRVTKKEEEFVFSDIPEQPVPSLLRGFSAPIRLESDLSDSELFFLLAHDSDEFNRWEAGQYVQGLRSILSDSNLDKEFIAKALTLPGEGEIMDMMDVADPDAVHAVRSFIRKQLASELKSEFLRTVENNRSSEEYVFNHPNMARRALKNIALAYLASLEDKELTELALHEYKTATNMTDQFAALAAIAQNPGKSRDEVLVDFYTKWQDDYLVVNKWFALQAMSDVPGNVENVRNLLNHPAFDLRNPNKVYSLIGGFCGSPVNFHAKDGSGYKFLGEIVVQLDKINPQVASRMVSAFSRWKRYDETRQNLAKAQLEMIVSANGLSENVFEIASKSLAA</sequence>
<keyword evidence="5" id="KW-1185">Reference proteome</keyword>
<dbReference type="InterPro" id="IPR038438">
    <property type="entry name" value="PepN_Ig-like_sf"/>
</dbReference>
<dbReference type="Pfam" id="PF11940">
    <property type="entry name" value="DUF3458"/>
    <property type="match status" value="1"/>
</dbReference>
<keyword evidence="1" id="KW-0378">Hydrolase</keyword>
<proteinExistence type="predicted"/>
<organism evidence="4 5">
    <name type="scientific">Salix suchowensis</name>
    <dbReference type="NCBI Taxonomy" id="1278906"/>
    <lineage>
        <taxon>Eukaryota</taxon>
        <taxon>Viridiplantae</taxon>
        <taxon>Streptophyta</taxon>
        <taxon>Embryophyta</taxon>
        <taxon>Tracheophyta</taxon>
        <taxon>Spermatophyta</taxon>
        <taxon>Magnoliopsida</taxon>
        <taxon>eudicotyledons</taxon>
        <taxon>Gunneridae</taxon>
        <taxon>Pentapetalae</taxon>
        <taxon>rosids</taxon>
        <taxon>fabids</taxon>
        <taxon>Malpighiales</taxon>
        <taxon>Salicaceae</taxon>
        <taxon>Saliceae</taxon>
        <taxon>Salix</taxon>
    </lineage>
</organism>
<evidence type="ECO:0008006" key="6">
    <source>
        <dbReference type="Google" id="ProtNLM"/>
    </source>
</evidence>
<dbReference type="InterPro" id="IPR035414">
    <property type="entry name" value="Peptidase_M1_pepN_Ig-like"/>
</dbReference>
<dbReference type="InterPro" id="IPR037144">
    <property type="entry name" value="Peptidase_M1_pepN_C_sf"/>
</dbReference>
<feature type="domain" description="Peptidase M1 alanyl aminopeptidase C-terminal" evidence="3">
    <location>
        <begin position="159"/>
        <end position="434"/>
    </location>
</feature>
<dbReference type="Proteomes" id="UP001141253">
    <property type="component" value="Chromosome 1"/>
</dbReference>
<comment type="caution">
    <text evidence="4">The sequence shown here is derived from an EMBL/GenBank/DDBJ whole genome shotgun (WGS) entry which is preliminary data.</text>
</comment>
<gene>
    <name evidence="4" type="ORF">OIU77_022986</name>
</gene>
<keyword evidence="1" id="KW-0645">Protease</keyword>
<dbReference type="Gene3D" id="2.60.40.1840">
    <property type="match status" value="1"/>
</dbReference>
<name>A0ABQ9C424_9ROSI</name>
<reference evidence="4" key="1">
    <citation type="submission" date="2022-10" db="EMBL/GenBank/DDBJ databases">
        <authorList>
            <person name="Hyden B.L."/>
            <person name="Feng K."/>
            <person name="Yates T."/>
            <person name="Jawdy S."/>
            <person name="Smart L.B."/>
            <person name="Muchero W."/>
        </authorList>
    </citation>
    <scope>NUCLEOTIDE SEQUENCE</scope>
    <source>
        <tissue evidence="4">Shoot tip</tissue>
    </source>
</reference>
<dbReference type="InterPro" id="IPR024601">
    <property type="entry name" value="Peptidase_M1_pepN_C"/>
</dbReference>
<keyword evidence="1" id="KW-0031">Aminopeptidase</keyword>
<evidence type="ECO:0000256" key="1">
    <source>
        <dbReference type="ARBA" id="ARBA00022438"/>
    </source>
</evidence>
<evidence type="ECO:0000259" key="3">
    <source>
        <dbReference type="Pfam" id="PF17432"/>
    </source>
</evidence>